<dbReference type="PANTHER" id="PTHR14272:SF4">
    <property type="entry name" value="SERTA DOMAIN-CONTAINING PROTEIN 4"/>
    <property type="match status" value="1"/>
</dbReference>
<feature type="compositionally biased region" description="Acidic residues" evidence="1">
    <location>
        <begin position="224"/>
        <end position="233"/>
    </location>
</feature>
<sequence length="266" mass="30170">MLRIAYFKRKNVEDEDPHLSFRSYCQMVVPSLEERAHMLRLSLEKMRFIEDPETFLRRSVLVNNLLCRLRAEILLQRNWCLPPGLGNPGLPCIFPPGASAQALHEGPPRPPCLTSQGPPICKRFRLVCGELRPECVQTCCCFYAAAAGHYLQLPWEKRLGLAIEDDDNDHEEEKERKEEEEEGRLAGLSMDTKDMPRVRGRMRTSQEGGHGHGKAEEESNIAKEEEDEEEEEGPEGREHSVGHGEDREWAPRGGIVGMKGSKTVTL</sequence>
<dbReference type="Proteomes" id="UP001356427">
    <property type="component" value="Unassembled WGS sequence"/>
</dbReference>
<dbReference type="AlphaFoldDB" id="A0AAN8LE42"/>
<dbReference type="EMBL" id="JAGTTL010000020">
    <property type="protein sequence ID" value="KAK6307634.1"/>
    <property type="molecule type" value="Genomic_DNA"/>
</dbReference>
<protein>
    <recommendedName>
        <fullName evidence="2">SERTA domain-containing protein</fullName>
    </recommendedName>
</protein>
<feature type="region of interest" description="Disordered" evidence="1">
    <location>
        <begin position="167"/>
        <end position="266"/>
    </location>
</feature>
<feature type="compositionally biased region" description="Basic and acidic residues" evidence="1">
    <location>
        <begin position="209"/>
        <end position="223"/>
    </location>
</feature>
<dbReference type="GO" id="GO:0005634">
    <property type="term" value="C:nucleus"/>
    <property type="evidence" value="ECO:0007669"/>
    <property type="project" value="InterPro"/>
</dbReference>
<dbReference type="InterPro" id="IPR029708">
    <property type="entry name" value="SERTAD4"/>
</dbReference>
<evidence type="ECO:0000313" key="3">
    <source>
        <dbReference type="EMBL" id="KAK6307634.1"/>
    </source>
</evidence>
<keyword evidence="4" id="KW-1185">Reference proteome</keyword>
<feature type="compositionally biased region" description="Basic and acidic residues" evidence="1">
    <location>
        <begin position="234"/>
        <end position="250"/>
    </location>
</feature>
<name>A0AAN8LE42_9TELE</name>
<reference evidence="3 4" key="1">
    <citation type="submission" date="2021-04" db="EMBL/GenBank/DDBJ databases">
        <authorList>
            <person name="De Guttry C."/>
            <person name="Zahm M."/>
            <person name="Klopp C."/>
            <person name="Cabau C."/>
            <person name="Louis A."/>
            <person name="Berthelot C."/>
            <person name="Parey E."/>
            <person name="Roest Crollius H."/>
            <person name="Montfort J."/>
            <person name="Robinson-Rechavi M."/>
            <person name="Bucao C."/>
            <person name="Bouchez O."/>
            <person name="Gislard M."/>
            <person name="Lluch J."/>
            <person name="Milhes M."/>
            <person name="Lampietro C."/>
            <person name="Lopez Roques C."/>
            <person name="Donnadieu C."/>
            <person name="Braasch I."/>
            <person name="Desvignes T."/>
            <person name="Postlethwait J."/>
            <person name="Bobe J."/>
            <person name="Wedekind C."/>
            <person name="Guiguen Y."/>
        </authorList>
    </citation>
    <scope>NUCLEOTIDE SEQUENCE [LARGE SCALE GENOMIC DNA]</scope>
    <source>
        <strain evidence="3">Cs_M1</strain>
        <tissue evidence="3">Blood</tissue>
    </source>
</reference>
<dbReference type="PROSITE" id="PS51053">
    <property type="entry name" value="SERTA"/>
    <property type="match status" value="1"/>
</dbReference>
<accession>A0AAN8LE42</accession>
<organism evidence="3 4">
    <name type="scientific">Coregonus suidteri</name>
    <dbReference type="NCBI Taxonomy" id="861788"/>
    <lineage>
        <taxon>Eukaryota</taxon>
        <taxon>Metazoa</taxon>
        <taxon>Chordata</taxon>
        <taxon>Craniata</taxon>
        <taxon>Vertebrata</taxon>
        <taxon>Euteleostomi</taxon>
        <taxon>Actinopterygii</taxon>
        <taxon>Neopterygii</taxon>
        <taxon>Teleostei</taxon>
        <taxon>Protacanthopterygii</taxon>
        <taxon>Salmoniformes</taxon>
        <taxon>Salmonidae</taxon>
        <taxon>Coregoninae</taxon>
        <taxon>Coregonus</taxon>
    </lineage>
</organism>
<evidence type="ECO:0000259" key="2">
    <source>
        <dbReference type="PROSITE" id="PS51053"/>
    </source>
</evidence>
<comment type="caution">
    <text evidence="3">The sequence shown here is derived from an EMBL/GenBank/DDBJ whole genome shotgun (WGS) entry which is preliminary data.</text>
</comment>
<feature type="domain" description="SERTA" evidence="2">
    <location>
        <begin position="31"/>
        <end position="77"/>
    </location>
</feature>
<evidence type="ECO:0000256" key="1">
    <source>
        <dbReference type="SAM" id="MobiDB-lite"/>
    </source>
</evidence>
<gene>
    <name evidence="3" type="ORF">J4Q44_G00227820</name>
</gene>
<dbReference type="Pfam" id="PF06031">
    <property type="entry name" value="SERTA"/>
    <property type="match status" value="1"/>
</dbReference>
<proteinExistence type="predicted"/>
<dbReference type="PANTHER" id="PTHR14272">
    <property type="entry name" value="SERTA DOMAIN-CONTAINING PROTEIN 4"/>
    <property type="match status" value="1"/>
</dbReference>
<evidence type="ECO:0000313" key="4">
    <source>
        <dbReference type="Proteomes" id="UP001356427"/>
    </source>
</evidence>
<dbReference type="InterPro" id="IPR009263">
    <property type="entry name" value="SERTA_dom"/>
</dbReference>